<proteinExistence type="predicted"/>
<protein>
    <submittedName>
        <fullName evidence="1">Uncharacterized protein</fullName>
    </submittedName>
</protein>
<accession>A0A7J6LU69</accession>
<organism evidence="1 2">
    <name type="scientific">Perkinsus olseni</name>
    <name type="common">Perkinsus atlanticus</name>
    <dbReference type="NCBI Taxonomy" id="32597"/>
    <lineage>
        <taxon>Eukaryota</taxon>
        <taxon>Sar</taxon>
        <taxon>Alveolata</taxon>
        <taxon>Perkinsozoa</taxon>
        <taxon>Perkinsea</taxon>
        <taxon>Perkinsida</taxon>
        <taxon>Perkinsidae</taxon>
        <taxon>Perkinsus</taxon>
    </lineage>
</organism>
<reference evidence="1 2" key="1">
    <citation type="submission" date="2020-04" db="EMBL/GenBank/DDBJ databases">
        <title>Perkinsus olseni comparative genomics.</title>
        <authorList>
            <person name="Bogema D.R."/>
        </authorList>
    </citation>
    <scope>NUCLEOTIDE SEQUENCE [LARGE SCALE GENOMIC DNA]</scope>
    <source>
        <strain evidence="1">ATCC PRA-179</strain>
    </source>
</reference>
<dbReference type="EMBL" id="JABAHT010000171">
    <property type="protein sequence ID" value="KAF4662351.1"/>
    <property type="molecule type" value="Genomic_DNA"/>
</dbReference>
<dbReference type="Proteomes" id="UP000570595">
    <property type="component" value="Unassembled WGS sequence"/>
</dbReference>
<sequence length="233" mass="25715">MGLETLSAMQVASAMTKNAAFKAELTSHEALEAARYGQQMLDHIAKSTGHWQYGRMTPDFVPGNGHIPGFQPQYERSDDCERAIAAGDEWKLEIRALRLIANQLMYSAAGRVVIVSSLVATTGSDLSSLPFTHYHGRFDFAGHSISIYATFMRSAPVLENLVVDISGMRTLVVEDVPYEMVGTQLRISDESLLPEAYTNMRPILEYDPDGNAIKLTARGYGSLTVTLWSLFFA</sequence>
<dbReference type="OrthoDB" id="10490447at2759"/>
<dbReference type="AlphaFoldDB" id="A0A7J6LU69"/>
<evidence type="ECO:0000313" key="1">
    <source>
        <dbReference type="EMBL" id="KAF4662351.1"/>
    </source>
</evidence>
<gene>
    <name evidence="1" type="ORF">FOZ61_002553</name>
</gene>
<comment type="caution">
    <text evidence="1">The sequence shown here is derived from an EMBL/GenBank/DDBJ whole genome shotgun (WGS) entry which is preliminary data.</text>
</comment>
<evidence type="ECO:0000313" key="2">
    <source>
        <dbReference type="Proteomes" id="UP000570595"/>
    </source>
</evidence>
<name>A0A7J6LU69_PEROL</name>